<dbReference type="Proteomes" id="UP000710849">
    <property type="component" value="Unassembled WGS sequence"/>
</dbReference>
<comment type="caution">
    <text evidence="1">The sequence shown here is derived from an EMBL/GenBank/DDBJ whole genome shotgun (WGS) entry which is preliminary data.</text>
</comment>
<reference evidence="1 2" key="1">
    <citation type="journal article" date="2020" name="Genome Biol. Evol.">
        <title>Comparative genomics of Sclerotiniaceae.</title>
        <authorList>
            <person name="Valero Jimenez C.A."/>
            <person name="Steentjes M."/>
            <person name="Scholten O.E."/>
            <person name="Van Kan J.A.L."/>
        </authorList>
    </citation>
    <scope>NUCLEOTIDE SEQUENCE [LARGE SCALE GENOMIC DNA]</scope>
    <source>
        <strain evidence="1 2">MUCL 94</strain>
    </source>
</reference>
<evidence type="ECO:0000313" key="1">
    <source>
        <dbReference type="EMBL" id="KAF7941697.1"/>
    </source>
</evidence>
<dbReference type="GeneID" id="62150123"/>
<dbReference type="AlphaFoldDB" id="A0A9P5ILR5"/>
<protein>
    <submittedName>
        <fullName evidence="1">Uncharacterized protein</fullName>
    </submittedName>
</protein>
<organism evidence="1 2">
    <name type="scientific">Botrytis byssoidea</name>
    <dbReference type="NCBI Taxonomy" id="139641"/>
    <lineage>
        <taxon>Eukaryota</taxon>
        <taxon>Fungi</taxon>
        <taxon>Dikarya</taxon>
        <taxon>Ascomycota</taxon>
        <taxon>Pezizomycotina</taxon>
        <taxon>Leotiomycetes</taxon>
        <taxon>Helotiales</taxon>
        <taxon>Sclerotiniaceae</taxon>
        <taxon>Botrytis</taxon>
    </lineage>
</organism>
<sequence length="87" mass="10115">MESESEPEMQIEKYDSRTKQRGYGIWKVTQATTSKIHLFTFALNSVEQGRKGISWKPKFIQFILQLLYAAFRKKVLFLEQKRGGGGK</sequence>
<proteinExistence type="predicted"/>
<name>A0A9P5ILR5_9HELO</name>
<evidence type="ECO:0000313" key="2">
    <source>
        <dbReference type="Proteomes" id="UP000710849"/>
    </source>
</evidence>
<dbReference type="RefSeq" id="XP_038731979.1">
    <property type="nucleotide sequence ID" value="XM_038877047.1"/>
</dbReference>
<accession>A0A9P5ILR5</accession>
<keyword evidence="2" id="KW-1185">Reference proteome</keyword>
<dbReference type="EMBL" id="RCSW01000012">
    <property type="protein sequence ID" value="KAF7941697.1"/>
    <property type="molecule type" value="Genomic_DNA"/>
</dbReference>
<gene>
    <name evidence="1" type="ORF">EAE97_006534</name>
</gene>